<dbReference type="EMBL" id="CAMXCT020000001">
    <property type="protein sequence ID" value="CAL1125414.1"/>
    <property type="molecule type" value="Genomic_DNA"/>
</dbReference>
<reference evidence="9" key="1">
    <citation type="submission" date="2022-10" db="EMBL/GenBank/DDBJ databases">
        <authorList>
            <person name="Chen Y."/>
            <person name="Dougan E. K."/>
            <person name="Chan C."/>
            <person name="Rhodes N."/>
            <person name="Thang M."/>
        </authorList>
    </citation>
    <scope>NUCLEOTIDE SEQUENCE</scope>
</reference>
<comment type="caution">
    <text evidence="9">The sequence shown here is derived from an EMBL/GenBank/DDBJ whole genome shotgun (WGS) entry which is preliminary data.</text>
</comment>
<keyword evidence="3 5" id="KW-0408">Iron</keyword>
<feature type="domain" description="CBS" evidence="8">
    <location>
        <begin position="290"/>
        <end position="347"/>
    </location>
</feature>
<dbReference type="Gene3D" id="2.60.120.260">
    <property type="entry name" value="Galactose-binding domain-like"/>
    <property type="match status" value="1"/>
</dbReference>
<dbReference type="Pfam" id="PF07583">
    <property type="entry name" value="PSCyt2"/>
    <property type="match status" value="1"/>
</dbReference>
<dbReference type="PANTHER" id="PTHR35889">
    <property type="entry name" value="CYCLOINULO-OLIGOSACCHARIDE FRUCTANOTRANSFERASE-RELATED"/>
    <property type="match status" value="1"/>
</dbReference>
<dbReference type="InterPro" id="IPR017850">
    <property type="entry name" value="Alkaline_phosphatase_core_sf"/>
</dbReference>
<dbReference type="InterPro" id="IPR006585">
    <property type="entry name" value="FTP1"/>
</dbReference>
<keyword evidence="2" id="KW-0106">Calcium</keyword>
<feature type="domain" description="CBS" evidence="8">
    <location>
        <begin position="225"/>
        <end position="280"/>
    </location>
</feature>
<dbReference type="SMART" id="SM00116">
    <property type="entry name" value="CBS"/>
    <property type="match status" value="3"/>
</dbReference>
<proteinExistence type="predicted"/>
<dbReference type="GO" id="GO:0020037">
    <property type="term" value="F:heme binding"/>
    <property type="evidence" value="ECO:0007669"/>
    <property type="project" value="InterPro"/>
</dbReference>
<evidence type="ECO:0000256" key="3">
    <source>
        <dbReference type="ARBA" id="ARBA00023004"/>
    </source>
</evidence>
<evidence type="ECO:0000259" key="7">
    <source>
        <dbReference type="PROSITE" id="PS51007"/>
    </source>
</evidence>
<name>A0A9P1BEK0_9DINO</name>
<dbReference type="EMBL" id="CAMXCT030000001">
    <property type="protein sequence ID" value="CAL4759351.1"/>
    <property type="molecule type" value="Genomic_DNA"/>
</dbReference>
<keyword evidence="4" id="KW-1015">Disulfide bond</keyword>
<dbReference type="InterPro" id="IPR011429">
    <property type="entry name" value="Cyt_c_Planctomycete-type"/>
</dbReference>
<dbReference type="InterPro" id="IPR011444">
    <property type="entry name" value="DUF1549"/>
</dbReference>
<dbReference type="SUPFAM" id="SSF54631">
    <property type="entry name" value="CBS-domain pair"/>
    <property type="match status" value="2"/>
</dbReference>
<organism evidence="9">
    <name type="scientific">Cladocopium goreaui</name>
    <dbReference type="NCBI Taxonomy" id="2562237"/>
    <lineage>
        <taxon>Eukaryota</taxon>
        <taxon>Sar</taxon>
        <taxon>Alveolata</taxon>
        <taxon>Dinophyceae</taxon>
        <taxon>Suessiales</taxon>
        <taxon>Symbiodiniaceae</taxon>
        <taxon>Cladocopium</taxon>
    </lineage>
</organism>
<evidence type="ECO:0000313" key="9">
    <source>
        <dbReference type="EMBL" id="CAI3972039.1"/>
    </source>
</evidence>
<dbReference type="SUPFAM" id="SSF49785">
    <property type="entry name" value="Galactose-binding domain-like"/>
    <property type="match status" value="1"/>
</dbReference>
<gene>
    <name evidence="9" type="ORF">C1SCF055_LOCUS629</name>
</gene>
<evidence type="ECO:0000259" key="8">
    <source>
        <dbReference type="PROSITE" id="PS51371"/>
    </source>
</evidence>
<sequence>MGKIRRLLRNCRFLRQAQTLEPFTFSHGEALRTDLFSSAASCKFPTFGTIHFYKHGESPACELQVEGLKANFMRLLDDMLEEKVSDLALRDPVVAAPGETIRQSIEKMRARRIGCVIVVDQQNKPVGMFTEAMLRQMLTQRPGLLDEQLGDHATDDFACVKDSDPIYYVLEGMQSKDVRSLTMPENIPKDASPEDFEDPLENYDPKTYEDPLEKALAEEKVSSIQSHPYASISPDATIQDALEKLGSLQHACLLVEEDGNLVGVFSDRDVLKKVALEYDQVKDRPVRDFMTTDPVYVYETDSSAAALTVMAVLGFRHVPVLDLDDNVVGIISPQRVTGTGRSVSRAFQVKLERFADRGLSAHEPKGLGCFFDMVRCVELTLTLLASMLGATSFSIAGEATGEIDFNRDIRPILSNACLMCHGPDENERQAGLRLDVRESALGEADSGSRAIVPGDLEQSELIRRVLSEEDYERMPPAESGKPLTSAEVELLKKWVQQGAAYAEHWSYVKPQRPALPSLSDANAELTAWPNNEIDHFVLGRLVEEGVQPSPEADRYALVRRVSLDLTGLPPTVEEVDEFVNDTEPRAYERMVDRLLAKPAYGEHWARQWLDLARYADSAGYADDPPRTIWAYRDWVIDALNRNLPFDQFTIEQIAGDMLPNPLDSQLVATAFNRNTMTNNEGGTDDEEFRNVAIVDRVNTTLAVWMGTTIACCQCHDHKYDPISQQEYFQLFAIFNNTQDNDQRAETPLLDVWSDEQRHRREKLKQQIAELKQSIAAPPAEVASEQQHWEEHFFDEPAWQAMRPAVVSTDSGTGGAIAEDNTIVVAETAENDIYRLEFPIGIESDDPVTALRIEAVRENSAAGEEPARYIRIENTGKQKILSLAEVQIFDGPRNIASEGTASQSSTGFGGEAARAIDGNTDGEYTANSTTHTSTEDNPWWELDLQAVVPIERIVVWNRTDNSLHTRLKDFTITLLDAERKEVWSTVIAEPPNPSGQYAVSGVRELEFAKVYASRSEPGLEAVNVLDEKFPNATGWGTSTEGAENASLTLIPRTPISGPPGSVLKLTIEQLSSRKNHTLDRFRVAATNDTSIRRHVETPEKIVSLLKKAASTRSDADRAELREFYLTVSPRLNAMRREAEDVEKKLASLKPTTTVPVMREMAEDQRRTTRIQRRGNFLDQGDVVEEGVPAAFHSLPEGSTVDRLALAEWLIDEDNPLTARVIANRYWESIFGRGIVLTSEEFGSQGELPSHPALLDWLATELQRLDWDVKEFLKTIVMSATYRQSSQVTEESYARDPENVLLARGPRFRLPAETIRDQALAVSGLLSPKMGGPSVNPPQPKMGVNAAFGGGIDWETSEGEDRYRRGLYTTWRRSNPYPSMATFDAPNREVCTIRRATTNTPLQALVTLNDPVYVEAAQALARRMMNAGSTVEDRALRGFRICLARPPSDVELEQLVQLYEQAYTQFAVDHEQAREFIANPVNAPPEDVDAAELAAWTVVGNVLLNLDEMFMKQSSMNYTQRQLQHLTRRFFLKQTSAGIGTVALASLMGVGSVQGSDSVENPLAPKQPHFAPKAKRMIYLHMTGSPPHLDLFDYKPELVKRDGQDCPQAFLEGKRFAFTSGTPKLLGTRRKFSQHGEGGVWMSDAVPHFHEVADEMCVIRSMNTDQFNHAPAELFVLTGSPRSGRPSLGTWVTYGLGTENENLPGFVVLISSGVQPNGGQNSYGSGFLPSVYQGVQCRSTGDPVLYASDPKGMDRNMRRLSLDALGKLNQLQAEELGHPETLTRIAQYELAYRMQMSVPEVMDISREPAHILEAYGAEPGGASLANNCLLARRLVESGVRFVQLFDWGWDFHGTGADTGIRDGLTKKCATMDKPVAALIKDLKQRGMLEDTLIVWGGEFGRTPFREGRTAESKVLGRDHFPDCYTMWMAGAGVKGGKMHGESDELGFSVARDKVHVHDLQATIMHLLGFDHERLTYRFQGRDYRLTDVHGQVVKEILA</sequence>
<dbReference type="Pfam" id="PF07587">
    <property type="entry name" value="PSD1"/>
    <property type="match status" value="1"/>
</dbReference>
<dbReference type="InterPro" id="IPR010869">
    <property type="entry name" value="DUF1501"/>
</dbReference>
<evidence type="ECO:0000256" key="5">
    <source>
        <dbReference type="PROSITE-ProRule" id="PRU00433"/>
    </source>
</evidence>
<feature type="domain" description="CBS" evidence="8">
    <location>
        <begin position="88"/>
        <end position="147"/>
    </location>
</feature>
<dbReference type="EMBL" id="CAMXCT010000001">
    <property type="protein sequence ID" value="CAI3972039.1"/>
    <property type="molecule type" value="Genomic_DNA"/>
</dbReference>
<feature type="domain" description="Cytochrome c" evidence="7">
    <location>
        <begin position="396"/>
        <end position="499"/>
    </location>
</feature>
<dbReference type="Pfam" id="PF00571">
    <property type="entry name" value="CBS"/>
    <property type="match status" value="3"/>
</dbReference>
<evidence type="ECO:0000313" key="12">
    <source>
        <dbReference type="Proteomes" id="UP001152797"/>
    </source>
</evidence>
<dbReference type="PROSITE" id="PS51371">
    <property type="entry name" value="CBS"/>
    <property type="match status" value="3"/>
</dbReference>
<evidence type="ECO:0000256" key="6">
    <source>
        <dbReference type="PROSITE-ProRule" id="PRU00703"/>
    </source>
</evidence>
<accession>A0A9P1BEK0</accession>
<dbReference type="Pfam" id="PF22633">
    <property type="entry name" value="F5_F8_type_C_2"/>
    <property type="match status" value="1"/>
</dbReference>
<dbReference type="Proteomes" id="UP001152797">
    <property type="component" value="Unassembled WGS sequence"/>
</dbReference>
<evidence type="ECO:0000313" key="11">
    <source>
        <dbReference type="EMBL" id="CAL4759351.1"/>
    </source>
</evidence>
<evidence type="ECO:0000256" key="1">
    <source>
        <dbReference type="ARBA" id="ARBA00022723"/>
    </source>
</evidence>
<dbReference type="Gene3D" id="3.10.580.10">
    <property type="entry name" value="CBS-domain"/>
    <property type="match status" value="2"/>
</dbReference>
<protein>
    <submittedName>
        <fullName evidence="11">Uncharacterized 17.7 kDa protein in bps2 3'region (ORF3)</fullName>
    </submittedName>
</protein>
<reference evidence="10" key="2">
    <citation type="submission" date="2024-04" db="EMBL/GenBank/DDBJ databases">
        <authorList>
            <person name="Chen Y."/>
            <person name="Shah S."/>
            <person name="Dougan E. K."/>
            <person name="Thang M."/>
            <person name="Chan C."/>
        </authorList>
    </citation>
    <scope>NUCLEOTIDE SEQUENCE [LARGE SCALE GENOMIC DNA]</scope>
</reference>
<dbReference type="CDD" id="cd02205">
    <property type="entry name" value="CBS_pair_SF"/>
    <property type="match status" value="1"/>
</dbReference>
<dbReference type="InterPro" id="IPR008979">
    <property type="entry name" value="Galactose-bd-like_sf"/>
</dbReference>
<dbReference type="GO" id="GO:0046872">
    <property type="term" value="F:metal ion binding"/>
    <property type="evidence" value="ECO:0007669"/>
    <property type="project" value="UniProtKB-KW"/>
</dbReference>
<dbReference type="Pfam" id="PF07635">
    <property type="entry name" value="PSCyt1"/>
    <property type="match status" value="1"/>
</dbReference>
<keyword evidence="5" id="KW-0349">Heme</keyword>
<evidence type="ECO:0000256" key="4">
    <source>
        <dbReference type="ARBA" id="ARBA00023157"/>
    </source>
</evidence>
<dbReference type="SUPFAM" id="SSF53649">
    <property type="entry name" value="Alkaline phosphatase-like"/>
    <property type="match status" value="1"/>
</dbReference>
<dbReference type="PROSITE" id="PS51007">
    <property type="entry name" value="CYTC"/>
    <property type="match status" value="1"/>
</dbReference>
<dbReference type="GO" id="GO:0009055">
    <property type="term" value="F:electron transfer activity"/>
    <property type="evidence" value="ECO:0007669"/>
    <property type="project" value="InterPro"/>
</dbReference>
<keyword evidence="1 5" id="KW-0479">Metal-binding</keyword>
<keyword evidence="6" id="KW-0129">CBS domain</keyword>
<dbReference type="InterPro" id="IPR046342">
    <property type="entry name" value="CBS_dom_sf"/>
</dbReference>
<evidence type="ECO:0000256" key="2">
    <source>
        <dbReference type="ARBA" id="ARBA00022837"/>
    </source>
</evidence>
<dbReference type="InterPro" id="IPR009056">
    <property type="entry name" value="Cyt_c-like_dom"/>
</dbReference>
<dbReference type="SMART" id="SM00607">
    <property type="entry name" value="FTP"/>
    <property type="match status" value="1"/>
</dbReference>
<dbReference type="InterPro" id="IPR000644">
    <property type="entry name" value="CBS_dom"/>
</dbReference>
<dbReference type="InterPro" id="IPR022655">
    <property type="entry name" value="DUF1553"/>
</dbReference>
<dbReference type="Pfam" id="PF07394">
    <property type="entry name" value="DUF1501"/>
    <property type="match status" value="1"/>
</dbReference>
<keyword evidence="12" id="KW-1185">Reference proteome</keyword>
<evidence type="ECO:0000313" key="10">
    <source>
        <dbReference type="EMBL" id="CAL1125414.1"/>
    </source>
</evidence>
<dbReference type="OrthoDB" id="547680at2759"/>
<dbReference type="PANTHER" id="PTHR35889:SF3">
    <property type="entry name" value="F-BOX DOMAIN-CONTAINING PROTEIN"/>
    <property type="match status" value="1"/>
</dbReference>